<dbReference type="EMBL" id="LR216287">
    <property type="protein sequence ID" value="VFJ14524.1"/>
    <property type="molecule type" value="Genomic_DNA"/>
</dbReference>
<sequence>MGKTTILIEKKTRDALVELGNKKQTYDQIIKNLIQQNKNSENYHNLST</sequence>
<keyword evidence="2" id="KW-1185">Reference proteome</keyword>
<proteinExistence type="predicted"/>
<evidence type="ECO:0000313" key="2">
    <source>
        <dbReference type="Proteomes" id="UP000294299"/>
    </source>
</evidence>
<reference evidence="1 2" key="1">
    <citation type="submission" date="2019-02" db="EMBL/GenBank/DDBJ databases">
        <authorList>
            <person name="Lehtovirta-Morley E L."/>
        </authorList>
    </citation>
    <scope>NUCLEOTIDE SEQUENCE [LARGE SCALE GENOMIC DNA]</scope>
    <source>
        <strain evidence="1">NFRAN1</strain>
    </source>
</reference>
<dbReference type="KEGG" id="nfn:NFRAN_2202"/>
<evidence type="ECO:0000313" key="1">
    <source>
        <dbReference type="EMBL" id="VFJ14524.1"/>
    </source>
</evidence>
<gene>
    <name evidence="1" type="ORF">NFRAN_2202</name>
</gene>
<protein>
    <submittedName>
        <fullName evidence="1">Uncharacterized protein</fullName>
    </submittedName>
</protein>
<name>A0A484IFV5_9ARCH</name>
<organism evidence="1 2">
    <name type="scientific">Candidatus Nitrosocosmicus franklandianus</name>
    <dbReference type="NCBI Taxonomy" id="1798806"/>
    <lineage>
        <taxon>Archaea</taxon>
        <taxon>Nitrososphaerota</taxon>
        <taxon>Nitrososphaeria</taxon>
        <taxon>Nitrososphaerales</taxon>
        <taxon>Nitrososphaeraceae</taxon>
        <taxon>Candidatus Nitrosocosmicus</taxon>
    </lineage>
</organism>
<dbReference type="AlphaFoldDB" id="A0A484IFV5"/>
<dbReference type="Proteomes" id="UP000294299">
    <property type="component" value="Chromosome NFRAN"/>
</dbReference>
<accession>A0A484IFV5</accession>